<reference evidence="2" key="1">
    <citation type="submission" date="2023-10" db="EMBL/GenBank/DDBJ databases">
        <title>Genome assembly of Pristionchus species.</title>
        <authorList>
            <person name="Yoshida K."/>
            <person name="Sommer R.J."/>
        </authorList>
    </citation>
    <scope>NUCLEOTIDE SEQUENCE</scope>
    <source>
        <strain evidence="2">RS0144</strain>
    </source>
</reference>
<feature type="non-terminal residue" evidence="2">
    <location>
        <position position="1"/>
    </location>
</feature>
<gene>
    <name evidence="2" type="ORF">PENTCL1PPCAC_15734</name>
</gene>
<accession>A0AAV5TDY0</accession>
<feature type="transmembrane region" description="Helical" evidence="1">
    <location>
        <begin position="29"/>
        <end position="48"/>
    </location>
</feature>
<protein>
    <submittedName>
        <fullName evidence="2">Uncharacterized protein</fullName>
    </submittedName>
</protein>
<keyword evidence="1" id="KW-0472">Membrane</keyword>
<keyword evidence="1" id="KW-0812">Transmembrane</keyword>
<sequence>IAGISFSLSISNINNASISSVYGQLFETLHALGLLVVVGVLICSQPAWKSKIATRFGIRKSTSVEVPTIVPDAFQVTRSYFSDLARTWDV</sequence>
<comment type="caution">
    <text evidence="2">The sequence shown here is derived from an EMBL/GenBank/DDBJ whole genome shotgun (WGS) entry which is preliminary data.</text>
</comment>
<evidence type="ECO:0000313" key="2">
    <source>
        <dbReference type="EMBL" id="GMS93559.1"/>
    </source>
</evidence>
<proteinExistence type="predicted"/>
<evidence type="ECO:0000256" key="1">
    <source>
        <dbReference type="SAM" id="Phobius"/>
    </source>
</evidence>
<dbReference type="AlphaFoldDB" id="A0AAV5TDY0"/>
<name>A0AAV5TDY0_9BILA</name>
<keyword evidence="1" id="KW-1133">Transmembrane helix</keyword>
<dbReference type="EMBL" id="BTSX01000004">
    <property type="protein sequence ID" value="GMS93559.1"/>
    <property type="molecule type" value="Genomic_DNA"/>
</dbReference>
<evidence type="ECO:0000313" key="3">
    <source>
        <dbReference type="Proteomes" id="UP001432027"/>
    </source>
</evidence>
<keyword evidence="3" id="KW-1185">Reference proteome</keyword>
<dbReference type="Proteomes" id="UP001432027">
    <property type="component" value="Unassembled WGS sequence"/>
</dbReference>
<organism evidence="2 3">
    <name type="scientific">Pristionchus entomophagus</name>
    <dbReference type="NCBI Taxonomy" id="358040"/>
    <lineage>
        <taxon>Eukaryota</taxon>
        <taxon>Metazoa</taxon>
        <taxon>Ecdysozoa</taxon>
        <taxon>Nematoda</taxon>
        <taxon>Chromadorea</taxon>
        <taxon>Rhabditida</taxon>
        <taxon>Rhabditina</taxon>
        <taxon>Diplogasteromorpha</taxon>
        <taxon>Diplogasteroidea</taxon>
        <taxon>Neodiplogasteridae</taxon>
        <taxon>Pristionchus</taxon>
    </lineage>
</organism>